<dbReference type="PANTHER" id="PTHR14167:SF116">
    <property type="entry name" value="CAP, ISOFORM AC"/>
    <property type="match status" value="1"/>
</dbReference>
<dbReference type="PANTHER" id="PTHR14167">
    <property type="entry name" value="SH3 DOMAIN-CONTAINING"/>
    <property type="match status" value="1"/>
</dbReference>
<feature type="compositionally biased region" description="Acidic residues" evidence="3">
    <location>
        <begin position="219"/>
        <end position="240"/>
    </location>
</feature>
<dbReference type="OrthoDB" id="19092at2759"/>
<dbReference type="Pfam" id="PF14604">
    <property type="entry name" value="SH3_9"/>
    <property type="match status" value="1"/>
</dbReference>
<proteinExistence type="predicted"/>
<dbReference type="PROSITE" id="PS50002">
    <property type="entry name" value="SH3"/>
    <property type="match status" value="1"/>
</dbReference>
<protein>
    <recommendedName>
        <fullName evidence="4">SH3 domain-containing protein</fullName>
    </recommendedName>
</protein>
<feature type="compositionally biased region" description="Low complexity" evidence="3">
    <location>
        <begin position="78"/>
        <end position="104"/>
    </location>
</feature>
<dbReference type="PRINTS" id="PR00452">
    <property type="entry name" value="SH3DOMAIN"/>
</dbReference>
<feature type="region of interest" description="Disordered" evidence="3">
    <location>
        <begin position="1"/>
        <end position="32"/>
    </location>
</feature>
<dbReference type="EMBL" id="JAAAJB010000276">
    <property type="protein sequence ID" value="KAG0259659.1"/>
    <property type="molecule type" value="Genomic_DNA"/>
</dbReference>
<dbReference type="SUPFAM" id="SSF50044">
    <property type="entry name" value="SH3-domain"/>
    <property type="match status" value="1"/>
</dbReference>
<sequence length="307" mass="33267">MAPVSLPSCNARRSSRGPEAAQANAKKRNSVHFLEDDSSTLAKRISLYSGVRSRSFSESWVFMLPEIPDSGMLLSNGSVTTTASSSSTSSTDSSATPSNTKSSSLKPSRADTTPAHHHTPTPTTLTCDGGKASTTAEPDQVLLASLASFLERGCPHSLGEAENEELTPTSSPQDDQLQTAGPAGDDEEETDLVITVRDFAYPSDHPYHLGKYPPPPVYEESDIEEEEPFEDEDEDEDEESSSIHPAAEDRTSGQSRGLYDFDAENTSELSFREGDILWIHCRQFPGWFLGEMGGAVGLVPENYVQML</sequence>
<gene>
    <name evidence="5" type="ORF">DFQ27_003943</name>
</gene>
<feature type="region of interest" description="Disordered" evidence="3">
    <location>
        <begin position="160"/>
        <end position="189"/>
    </location>
</feature>
<dbReference type="AlphaFoldDB" id="A0A9P6Q381"/>
<feature type="compositionally biased region" description="Polar residues" evidence="3">
    <location>
        <begin position="166"/>
        <end position="179"/>
    </location>
</feature>
<reference evidence="5" key="1">
    <citation type="journal article" date="2020" name="Fungal Divers.">
        <title>Resolving the Mortierellaceae phylogeny through synthesis of multi-gene phylogenetics and phylogenomics.</title>
        <authorList>
            <person name="Vandepol N."/>
            <person name="Liber J."/>
            <person name="Desiro A."/>
            <person name="Na H."/>
            <person name="Kennedy M."/>
            <person name="Barry K."/>
            <person name="Grigoriev I.V."/>
            <person name="Miller A.N."/>
            <person name="O'Donnell K."/>
            <person name="Stajich J.E."/>
            <person name="Bonito G."/>
        </authorList>
    </citation>
    <scope>NUCLEOTIDE SEQUENCE</scope>
    <source>
        <strain evidence="5">BC1065</strain>
    </source>
</reference>
<evidence type="ECO:0000256" key="1">
    <source>
        <dbReference type="ARBA" id="ARBA00022443"/>
    </source>
</evidence>
<dbReference type="InterPro" id="IPR050384">
    <property type="entry name" value="Endophilin_SH3RF"/>
</dbReference>
<evidence type="ECO:0000256" key="2">
    <source>
        <dbReference type="PROSITE-ProRule" id="PRU00192"/>
    </source>
</evidence>
<evidence type="ECO:0000256" key="3">
    <source>
        <dbReference type="SAM" id="MobiDB-lite"/>
    </source>
</evidence>
<dbReference type="Gene3D" id="2.30.30.40">
    <property type="entry name" value="SH3 Domains"/>
    <property type="match status" value="1"/>
</dbReference>
<organism evidence="5 6">
    <name type="scientific">Actinomortierella ambigua</name>
    <dbReference type="NCBI Taxonomy" id="1343610"/>
    <lineage>
        <taxon>Eukaryota</taxon>
        <taxon>Fungi</taxon>
        <taxon>Fungi incertae sedis</taxon>
        <taxon>Mucoromycota</taxon>
        <taxon>Mortierellomycotina</taxon>
        <taxon>Mortierellomycetes</taxon>
        <taxon>Mortierellales</taxon>
        <taxon>Mortierellaceae</taxon>
        <taxon>Actinomortierella</taxon>
    </lineage>
</organism>
<keyword evidence="1 2" id="KW-0728">SH3 domain</keyword>
<accession>A0A9P6Q381</accession>
<evidence type="ECO:0000259" key="4">
    <source>
        <dbReference type="PROSITE" id="PS50002"/>
    </source>
</evidence>
<keyword evidence="6" id="KW-1185">Reference proteome</keyword>
<feature type="domain" description="SH3" evidence="4">
    <location>
        <begin position="250"/>
        <end position="307"/>
    </location>
</feature>
<dbReference type="SMART" id="SM00326">
    <property type="entry name" value="SH3"/>
    <property type="match status" value="1"/>
</dbReference>
<dbReference type="GO" id="GO:0005737">
    <property type="term" value="C:cytoplasm"/>
    <property type="evidence" value="ECO:0007669"/>
    <property type="project" value="TreeGrafter"/>
</dbReference>
<name>A0A9P6Q381_9FUNG</name>
<feature type="region of interest" description="Disordered" evidence="3">
    <location>
        <begin position="78"/>
        <end position="133"/>
    </location>
</feature>
<dbReference type="InterPro" id="IPR001452">
    <property type="entry name" value="SH3_domain"/>
</dbReference>
<dbReference type="Proteomes" id="UP000807716">
    <property type="component" value="Unassembled WGS sequence"/>
</dbReference>
<evidence type="ECO:0000313" key="6">
    <source>
        <dbReference type="Proteomes" id="UP000807716"/>
    </source>
</evidence>
<feature type="region of interest" description="Disordered" evidence="3">
    <location>
        <begin position="204"/>
        <end position="258"/>
    </location>
</feature>
<dbReference type="InterPro" id="IPR036028">
    <property type="entry name" value="SH3-like_dom_sf"/>
</dbReference>
<comment type="caution">
    <text evidence="5">The sequence shown here is derived from an EMBL/GenBank/DDBJ whole genome shotgun (WGS) entry which is preliminary data.</text>
</comment>
<evidence type="ECO:0000313" key="5">
    <source>
        <dbReference type="EMBL" id="KAG0259659.1"/>
    </source>
</evidence>